<dbReference type="Proteomes" id="UP000027361">
    <property type="component" value="Unassembled WGS sequence"/>
</dbReference>
<dbReference type="Pfam" id="PF05193">
    <property type="entry name" value="Peptidase_M16_C"/>
    <property type="match status" value="1"/>
</dbReference>
<dbReference type="InParanoid" id="A0A066W1N7"/>
<evidence type="ECO:0000259" key="12">
    <source>
        <dbReference type="Pfam" id="PF05193"/>
    </source>
</evidence>
<keyword evidence="5" id="KW-0809">Transit peptide</keyword>
<feature type="region of interest" description="Disordered" evidence="10">
    <location>
        <begin position="354"/>
        <end position="401"/>
    </location>
</feature>
<dbReference type="OrthoDB" id="277191at2759"/>
<dbReference type="InterPro" id="IPR011765">
    <property type="entry name" value="Pept_M16_N"/>
</dbReference>
<dbReference type="HOGENOM" id="CLU_009902_5_2_1"/>
<evidence type="ECO:0000256" key="1">
    <source>
        <dbReference type="ARBA" id="ARBA00002123"/>
    </source>
</evidence>
<dbReference type="PANTHER" id="PTHR11851">
    <property type="entry name" value="METALLOPROTEASE"/>
    <property type="match status" value="1"/>
</dbReference>
<dbReference type="InterPro" id="IPR007863">
    <property type="entry name" value="Peptidase_M16_C"/>
</dbReference>
<feature type="compositionally biased region" description="Polar residues" evidence="10">
    <location>
        <begin position="361"/>
        <end position="372"/>
    </location>
</feature>
<dbReference type="FunFam" id="3.30.830.10:FF:000032">
    <property type="entry name" value="Mitochondrial processing peptidase, alpha subunit"/>
    <property type="match status" value="1"/>
</dbReference>
<name>A0A066W1N7_TILAU</name>
<evidence type="ECO:0000256" key="3">
    <source>
        <dbReference type="ARBA" id="ARBA00007261"/>
    </source>
</evidence>
<dbReference type="InterPro" id="IPR050361">
    <property type="entry name" value="MPP/UQCRC_Complex"/>
</dbReference>
<evidence type="ECO:0000256" key="6">
    <source>
        <dbReference type="ARBA" id="ARBA00023128"/>
    </source>
</evidence>
<evidence type="ECO:0000313" key="14">
    <source>
        <dbReference type="Proteomes" id="UP000027361"/>
    </source>
</evidence>
<evidence type="ECO:0000313" key="13">
    <source>
        <dbReference type="EMBL" id="KDN46463.1"/>
    </source>
</evidence>
<feature type="domain" description="Peptidase M16 C-terminal" evidence="12">
    <location>
        <begin position="312"/>
        <end position="546"/>
    </location>
</feature>
<proteinExistence type="inferred from homology"/>
<evidence type="ECO:0000256" key="5">
    <source>
        <dbReference type="ARBA" id="ARBA00022946"/>
    </source>
</evidence>
<protein>
    <recommendedName>
        <fullName evidence="4">Mitochondrial-processing peptidase subunit alpha</fullName>
    </recommendedName>
    <alternativeName>
        <fullName evidence="7">Alpha-MPP</fullName>
    </alternativeName>
    <alternativeName>
        <fullName evidence="8">Inactive zinc metalloprotease alpha</fullName>
    </alternativeName>
    <alternativeName>
        <fullName evidence="9">Matrix processing peptidase</fullName>
    </alternativeName>
</protein>
<evidence type="ECO:0000259" key="11">
    <source>
        <dbReference type="Pfam" id="PF00675"/>
    </source>
</evidence>
<dbReference type="RefSeq" id="XP_013243552.1">
    <property type="nucleotide sequence ID" value="XM_013388098.1"/>
</dbReference>
<dbReference type="AlphaFoldDB" id="A0A066W1N7"/>
<feature type="region of interest" description="Disordered" evidence="10">
    <location>
        <begin position="95"/>
        <end position="119"/>
    </location>
</feature>
<evidence type="ECO:0000256" key="2">
    <source>
        <dbReference type="ARBA" id="ARBA00004305"/>
    </source>
</evidence>
<dbReference type="GO" id="GO:0046872">
    <property type="term" value="F:metal ion binding"/>
    <property type="evidence" value="ECO:0007669"/>
    <property type="project" value="InterPro"/>
</dbReference>
<dbReference type="PANTHER" id="PTHR11851:SF49">
    <property type="entry name" value="MITOCHONDRIAL-PROCESSING PEPTIDASE SUBUNIT ALPHA"/>
    <property type="match status" value="1"/>
</dbReference>
<evidence type="ECO:0000256" key="4">
    <source>
        <dbReference type="ARBA" id="ARBA00016741"/>
    </source>
</evidence>
<organism evidence="13 14">
    <name type="scientific">Tilletiaria anomala (strain ATCC 24038 / CBS 436.72 / UBC 951)</name>
    <dbReference type="NCBI Taxonomy" id="1037660"/>
    <lineage>
        <taxon>Eukaryota</taxon>
        <taxon>Fungi</taxon>
        <taxon>Dikarya</taxon>
        <taxon>Basidiomycota</taxon>
        <taxon>Ustilaginomycotina</taxon>
        <taxon>Exobasidiomycetes</taxon>
        <taxon>Georgefischeriales</taxon>
        <taxon>Tilletiariaceae</taxon>
        <taxon>Tilletiaria</taxon>
    </lineage>
</organism>
<evidence type="ECO:0000256" key="10">
    <source>
        <dbReference type="SAM" id="MobiDB-lite"/>
    </source>
</evidence>
<feature type="compositionally biased region" description="Polar residues" evidence="10">
    <location>
        <begin position="57"/>
        <end position="75"/>
    </location>
</feature>
<dbReference type="InterPro" id="IPR011249">
    <property type="entry name" value="Metalloenz_LuxS/M16"/>
</dbReference>
<gene>
    <name evidence="13" type="ORF">K437DRAFT_246510</name>
</gene>
<dbReference type="GO" id="GO:0006627">
    <property type="term" value="P:protein processing involved in protein targeting to mitochondrion"/>
    <property type="evidence" value="ECO:0007669"/>
    <property type="project" value="TreeGrafter"/>
</dbReference>
<keyword evidence="6" id="KW-0496">Mitochondrion</keyword>
<dbReference type="EMBL" id="JMSN01000035">
    <property type="protein sequence ID" value="KDN46463.1"/>
    <property type="molecule type" value="Genomic_DNA"/>
</dbReference>
<dbReference type="STRING" id="1037660.A0A066W1N7"/>
<dbReference type="FunCoup" id="A0A066W1N7">
    <property type="interactions" value="594"/>
</dbReference>
<dbReference type="GO" id="GO:0005759">
    <property type="term" value="C:mitochondrial matrix"/>
    <property type="evidence" value="ECO:0007669"/>
    <property type="project" value="UniProtKB-SubCell"/>
</dbReference>
<dbReference type="GeneID" id="25263214"/>
<dbReference type="Gene3D" id="3.30.830.10">
    <property type="entry name" value="Metalloenzyme, LuxS/M16 peptidase-like"/>
    <property type="match status" value="2"/>
</dbReference>
<feature type="domain" description="Peptidase M16 N-terminal" evidence="11">
    <location>
        <begin position="156"/>
        <end position="305"/>
    </location>
</feature>
<accession>A0A066W1N7</accession>
<dbReference type="OMA" id="SARETIM"/>
<keyword evidence="14" id="KW-1185">Reference proteome</keyword>
<evidence type="ECO:0000256" key="7">
    <source>
        <dbReference type="ARBA" id="ARBA00030006"/>
    </source>
</evidence>
<evidence type="ECO:0000256" key="8">
    <source>
        <dbReference type="ARBA" id="ARBA00032315"/>
    </source>
</evidence>
<dbReference type="FunFam" id="3.30.830.10:FF:000023">
    <property type="entry name" value="Mitochondrial processing peptidase alpha subunit"/>
    <property type="match status" value="1"/>
</dbReference>
<dbReference type="Pfam" id="PF00675">
    <property type="entry name" value="Peptidase_M16"/>
    <property type="match status" value="1"/>
</dbReference>
<comment type="function">
    <text evidence="1">Substrate recognition and binding subunit of the essential mitochondrial processing protease (MPP), which cleaves the mitochondrial sequence off newly imported precursors proteins.</text>
</comment>
<dbReference type="SUPFAM" id="SSF63411">
    <property type="entry name" value="LuxS/MPP-like metallohydrolase"/>
    <property type="match status" value="2"/>
</dbReference>
<feature type="compositionally biased region" description="Low complexity" evidence="10">
    <location>
        <begin position="373"/>
        <end position="401"/>
    </location>
</feature>
<comment type="similarity">
    <text evidence="3">Belongs to the peptidase M16 family.</text>
</comment>
<comment type="caution">
    <text evidence="13">The sequence shown here is derived from an EMBL/GenBank/DDBJ whole genome shotgun (WGS) entry which is preliminary data.</text>
</comment>
<feature type="region of interest" description="Disordered" evidence="10">
    <location>
        <begin position="50"/>
        <end position="75"/>
    </location>
</feature>
<comment type="subcellular location">
    <subcellularLocation>
        <location evidence="2">Mitochondrion matrix</location>
    </subcellularLocation>
</comment>
<reference evidence="13 14" key="1">
    <citation type="submission" date="2014-05" db="EMBL/GenBank/DDBJ databases">
        <title>Draft genome sequence of a rare smut relative, Tilletiaria anomala UBC 951.</title>
        <authorList>
            <consortium name="DOE Joint Genome Institute"/>
            <person name="Toome M."/>
            <person name="Kuo A."/>
            <person name="Henrissat B."/>
            <person name="Lipzen A."/>
            <person name="Tritt A."/>
            <person name="Yoshinaga Y."/>
            <person name="Zane M."/>
            <person name="Barry K."/>
            <person name="Grigoriev I.V."/>
            <person name="Spatafora J.W."/>
            <person name="Aimea M.C."/>
        </authorList>
    </citation>
    <scope>NUCLEOTIDE SEQUENCE [LARGE SCALE GENOMIC DNA]</scope>
    <source>
        <strain evidence="13 14">UBC 951</strain>
    </source>
</reference>
<sequence>MRPLNASLRRQICAATHSSSCAARATLVTRACIGGASHPLAQGRSISTAPARGAVASTPSISSNRAGPSPSTARNRLLSPQTAARALSAAAASANTGCPSSYSRLRDGNSSHSSPLKCSNRALSSSAASRSSEAAGGAPIHSASLIEISSLSNGVRVATEATPGHFSAAGIYIDAGSRFERPWVDGESGVSHLLDRMAFKSTTNRASEKMISEIEALGGNVMCSSARETIMYQSSFFNKDFESVLSILADTIVNPLLEEEELVMQKEAARYEISEITRKPEMNLPELIHTIAYRDNTLGNPLLCPIENLDKMTSKNLKDFMRTWYTPERIVVAGAGMPHEALVREAEKLFGGMKPRPLLDATSSSTTRPNMPSSASSANSTARSSSIFSSPSSSGSSASASSYGSADFSTTAARSATHADAIALSPAEIGQAKARYTGGEAYIEQEDSEFTHVYVAFEGVGIHDEDVYALATLQVLLGGGGSFSAGGPGKGMYSRLYTNVLNQYHAVDHCSAFHHCYNDSGLFGIAASVNPSFNGSIGHVIARELNLCTGPNRYGGVTFQELLRARNQLKSSLMMALESRMVEVEDLGRQVLVHGKKISVEEMCEKIDQVDLQTLYRVASRVFKGDNAIVRKSLNYGLGSGQATVVCQGKLENLQDLRMLLYHQGLGADPRQQA</sequence>
<evidence type="ECO:0000256" key="9">
    <source>
        <dbReference type="ARBA" id="ARBA00083075"/>
    </source>
</evidence>